<comment type="caution">
    <text evidence="6">The sequence shown here is derived from an EMBL/GenBank/DDBJ whole genome shotgun (WGS) entry which is preliminary data.</text>
</comment>
<evidence type="ECO:0000259" key="5">
    <source>
        <dbReference type="Pfam" id="PF00775"/>
    </source>
</evidence>
<dbReference type="SUPFAM" id="SSF49482">
    <property type="entry name" value="Aromatic compound dioxygenase"/>
    <property type="match status" value="1"/>
</dbReference>
<keyword evidence="4" id="KW-0732">Signal</keyword>
<dbReference type="Proteomes" id="UP000293874">
    <property type="component" value="Unassembled WGS sequence"/>
</dbReference>
<dbReference type="OrthoDB" id="933561at2"/>
<dbReference type="AlphaFoldDB" id="A0A4Q7N1E7"/>
<dbReference type="InterPro" id="IPR000627">
    <property type="entry name" value="Intradiol_dOase_C"/>
</dbReference>
<keyword evidence="2 6" id="KW-0223">Dioxygenase</keyword>
<sequence length="216" mass="24557">MNVRSITIHLNLLLAVWLCASCNAQTRQATARLVGGSCEGCEAIREYGNKRLTPVDTLPEFENNQPQMKISGTVFMQDGKTPAKDVIVYIYHTNRQGIYQTRGNETGWAKRHGFIRGWIKTGEDGRYTFYTFRPATYPDRSEPGHIHVTVKEPDKNEYYIDEYLFDDDPLLTQAKRGKLENRAGSGIVKPKLVNGMLIIERDLFLGKNIPDYPNGK</sequence>
<keyword evidence="3" id="KW-0560">Oxidoreductase</keyword>
<name>A0A4Q7N1E7_9BACT</name>
<evidence type="ECO:0000313" key="7">
    <source>
        <dbReference type="Proteomes" id="UP000293874"/>
    </source>
</evidence>
<dbReference type="PANTHER" id="PTHR33711:SF7">
    <property type="entry name" value="INTRADIOL RING-CLEAVAGE DIOXYGENASES DOMAIN-CONTAINING PROTEIN-RELATED"/>
    <property type="match status" value="1"/>
</dbReference>
<dbReference type="GO" id="GO:0016702">
    <property type="term" value="F:oxidoreductase activity, acting on single donors with incorporation of molecular oxygen, incorporation of two atoms of oxygen"/>
    <property type="evidence" value="ECO:0007669"/>
    <property type="project" value="InterPro"/>
</dbReference>
<feature type="domain" description="Intradiol ring-cleavage dioxygenases" evidence="5">
    <location>
        <begin position="67"/>
        <end position="171"/>
    </location>
</feature>
<dbReference type="Gene3D" id="2.60.130.10">
    <property type="entry name" value="Aromatic compound dioxygenase"/>
    <property type="match status" value="1"/>
</dbReference>
<reference evidence="6 7" key="1">
    <citation type="submission" date="2019-02" db="EMBL/GenBank/DDBJ databases">
        <title>Genomic Encyclopedia of Type Strains, Phase IV (KMG-IV): sequencing the most valuable type-strain genomes for metagenomic binning, comparative biology and taxonomic classification.</title>
        <authorList>
            <person name="Goeker M."/>
        </authorList>
    </citation>
    <scope>NUCLEOTIDE SEQUENCE [LARGE SCALE GENOMIC DNA]</scope>
    <source>
        <strain evidence="6 7">DSM 18116</strain>
    </source>
</reference>
<dbReference type="Pfam" id="PF00775">
    <property type="entry name" value="Dioxygenase_C"/>
    <property type="match status" value="1"/>
</dbReference>
<gene>
    <name evidence="6" type="ORF">EV199_1296</name>
</gene>
<evidence type="ECO:0000256" key="4">
    <source>
        <dbReference type="SAM" id="SignalP"/>
    </source>
</evidence>
<dbReference type="GO" id="GO:0008199">
    <property type="term" value="F:ferric iron binding"/>
    <property type="evidence" value="ECO:0007669"/>
    <property type="project" value="InterPro"/>
</dbReference>
<protein>
    <submittedName>
        <fullName evidence="6">Protocatechuate 3,4-dioxygenase beta subunit</fullName>
    </submittedName>
</protein>
<organism evidence="6 7">
    <name type="scientific">Pseudobacter ginsenosidimutans</name>
    <dbReference type="NCBI Taxonomy" id="661488"/>
    <lineage>
        <taxon>Bacteria</taxon>
        <taxon>Pseudomonadati</taxon>
        <taxon>Bacteroidota</taxon>
        <taxon>Chitinophagia</taxon>
        <taxon>Chitinophagales</taxon>
        <taxon>Chitinophagaceae</taxon>
        <taxon>Pseudobacter</taxon>
    </lineage>
</organism>
<keyword evidence="7" id="KW-1185">Reference proteome</keyword>
<evidence type="ECO:0000313" key="6">
    <source>
        <dbReference type="EMBL" id="RZS75430.1"/>
    </source>
</evidence>
<dbReference type="InterPro" id="IPR015889">
    <property type="entry name" value="Intradiol_dOase_core"/>
</dbReference>
<proteinExistence type="inferred from homology"/>
<feature type="signal peptide" evidence="4">
    <location>
        <begin position="1"/>
        <end position="24"/>
    </location>
</feature>
<evidence type="ECO:0000256" key="2">
    <source>
        <dbReference type="ARBA" id="ARBA00022964"/>
    </source>
</evidence>
<feature type="chain" id="PRO_5020258322" evidence="4">
    <location>
        <begin position="25"/>
        <end position="216"/>
    </location>
</feature>
<comment type="similarity">
    <text evidence="1">Belongs to the intradiol ring-cleavage dioxygenase family.</text>
</comment>
<accession>A0A4Q7N1E7</accession>
<dbReference type="InterPro" id="IPR050770">
    <property type="entry name" value="Intradiol_RC_Dioxygenase"/>
</dbReference>
<evidence type="ECO:0000256" key="3">
    <source>
        <dbReference type="ARBA" id="ARBA00023002"/>
    </source>
</evidence>
<dbReference type="PANTHER" id="PTHR33711">
    <property type="entry name" value="DIOXYGENASE, PUTATIVE (AFU_ORTHOLOGUE AFUA_2G02910)-RELATED"/>
    <property type="match status" value="1"/>
</dbReference>
<evidence type="ECO:0000256" key="1">
    <source>
        <dbReference type="ARBA" id="ARBA00007825"/>
    </source>
</evidence>
<dbReference type="EMBL" id="SGXA01000001">
    <property type="protein sequence ID" value="RZS75430.1"/>
    <property type="molecule type" value="Genomic_DNA"/>
</dbReference>